<accession>A0AA89AMI7</accession>
<feature type="compositionally biased region" description="Low complexity" evidence="1">
    <location>
        <begin position="157"/>
        <end position="178"/>
    </location>
</feature>
<comment type="caution">
    <text evidence="2">The sequence shown here is derived from an EMBL/GenBank/DDBJ whole genome shotgun (WGS) entry which is preliminary data.</text>
</comment>
<evidence type="ECO:0000313" key="3">
    <source>
        <dbReference type="Proteomes" id="UP001188597"/>
    </source>
</evidence>
<dbReference type="Proteomes" id="UP001188597">
    <property type="component" value="Unassembled WGS sequence"/>
</dbReference>
<keyword evidence="3" id="KW-1185">Reference proteome</keyword>
<evidence type="ECO:0000256" key="1">
    <source>
        <dbReference type="SAM" id="MobiDB-lite"/>
    </source>
</evidence>
<dbReference type="EMBL" id="JAVXUP010001792">
    <property type="protein sequence ID" value="KAK3008055.1"/>
    <property type="molecule type" value="Genomic_DNA"/>
</dbReference>
<organism evidence="2 3">
    <name type="scientific">Escallonia herrerae</name>
    <dbReference type="NCBI Taxonomy" id="1293975"/>
    <lineage>
        <taxon>Eukaryota</taxon>
        <taxon>Viridiplantae</taxon>
        <taxon>Streptophyta</taxon>
        <taxon>Embryophyta</taxon>
        <taxon>Tracheophyta</taxon>
        <taxon>Spermatophyta</taxon>
        <taxon>Magnoliopsida</taxon>
        <taxon>eudicotyledons</taxon>
        <taxon>Gunneridae</taxon>
        <taxon>Pentapetalae</taxon>
        <taxon>asterids</taxon>
        <taxon>campanulids</taxon>
        <taxon>Escalloniales</taxon>
        <taxon>Escalloniaceae</taxon>
        <taxon>Escallonia</taxon>
    </lineage>
</organism>
<proteinExistence type="predicted"/>
<protein>
    <submittedName>
        <fullName evidence="2">Uncharacterized protein</fullName>
    </submittedName>
</protein>
<feature type="region of interest" description="Disordered" evidence="1">
    <location>
        <begin position="143"/>
        <end position="209"/>
    </location>
</feature>
<gene>
    <name evidence="2" type="ORF">RJ639_014152</name>
</gene>
<reference evidence="2" key="1">
    <citation type="submission" date="2022-12" db="EMBL/GenBank/DDBJ databases">
        <title>Draft genome assemblies for two species of Escallonia (Escalloniales).</title>
        <authorList>
            <person name="Chanderbali A."/>
            <person name="Dervinis C."/>
            <person name="Anghel I."/>
            <person name="Soltis D."/>
            <person name="Soltis P."/>
            <person name="Zapata F."/>
        </authorList>
    </citation>
    <scope>NUCLEOTIDE SEQUENCE</scope>
    <source>
        <strain evidence="2">UCBG64.0493</strain>
        <tissue evidence="2">Leaf</tissue>
    </source>
</reference>
<sequence>MTPGLSMSDDPCRTRRRRLRGHVDGSIEESIKKVLDHNSALAELCSAKWYSTRAECLATIMLWQNCARPSGILLGQSAQPQFCLSKIMLGRMAFCSNRVLVTILLGQNHARPSGILLRQSARPQFCMGRIVFDSFPQWVPTSGSEVGTLNPQPPQPLTSQPVQPSSSQPSQPLASQPSHYLPAKNALGNVKDQAKDKANPKPWYTVDEKSSKMSTEDLLELIQEYPLPEGWYARLPILQEPANYETRFETEIYEEQVKSGYRLPLHPFALCFFEHYHMASGQLVPNGWRKLDRLIYSVQTSGYKTRCNRFYESVLQNLFC</sequence>
<evidence type="ECO:0000313" key="2">
    <source>
        <dbReference type="EMBL" id="KAK3008055.1"/>
    </source>
</evidence>
<dbReference type="AlphaFoldDB" id="A0AA89AMI7"/>
<name>A0AA89AMI7_9ASTE</name>